<dbReference type="PROSITE" id="PS00216">
    <property type="entry name" value="SUGAR_TRANSPORT_1"/>
    <property type="match status" value="1"/>
</dbReference>
<dbReference type="InterPro" id="IPR011701">
    <property type="entry name" value="MFS"/>
</dbReference>
<dbReference type="InterPro" id="IPR036259">
    <property type="entry name" value="MFS_trans_sf"/>
</dbReference>
<keyword evidence="6 8" id="KW-1133">Transmembrane helix</keyword>
<comment type="subcellular location">
    <subcellularLocation>
        <location evidence="8">Cell inner membrane</location>
        <topology evidence="8">Multi-pass membrane protein</topology>
    </subcellularLocation>
    <subcellularLocation>
        <location evidence="1">Cell membrane</location>
        <topology evidence="1">Multi-pass membrane protein</topology>
    </subcellularLocation>
</comment>
<feature type="transmembrane region" description="Helical" evidence="8">
    <location>
        <begin position="56"/>
        <end position="76"/>
    </location>
</feature>
<evidence type="ECO:0000256" key="2">
    <source>
        <dbReference type="ARBA" id="ARBA00006236"/>
    </source>
</evidence>
<feature type="transmembrane region" description="Helical" evidence="8">
    <location>
        <begin position="318"/>
        <end position="335"/>
    </location>
</feature>
<keyword evidence="3 8" id="KW-0813">Transport</keyword>
<feature type="transmembrane region" description="Helical" evidence="8">
    <location>
        <begin position="146"/>
        <end position="166"/>
    </location>
</feature>
<feature type="transmembrane region" description="Helical" evidence="8">
    <location>
        <begin position="230"/>
        <end position="251"/>
    </location>
</feature>
<feature type="transmembrane region" description="Helical" evidence="8">
    <location>
        <begin position="172"/>
        <end position="194"/>
    </location>
</feature>
<dbReference type="Pfam" id="PF07690">
    <property type="entry name" value="MFS_1"/>
    <property type="match status" value="1"/>
</dbReference>
<evidence type="ECO:0000256" key="7">
    <source>
        <dbReference type="ARBA" id="ARBA00023136"/>
    </source>
</evidence>
<dbReference type="GeneID" id="94694608"/>
<keyword evidence="8" id="KW-0997">Cell inner membrane</keyword>
<dbReference type="InterPro" id="IPR005829">
    <property type="entry name" value="Sugar_transporter_CS"/>
</dbReference>
<dbReference type="Gene3D" id="1.20.1720.10">
    <property type="entry name" value="Multidrug resistance protein D"/>
    <property type="match status" value="1"/>
</dbReference>
<dbReference type="InterPro" id="IPR020846">
    <property type="entry name" value="MFS_dom"/>
</dbReference>
<evidence type="ECO:0000256" key="4">
    <source>
        <dbReference type="ARBA" id="ARBA00022475"/>
    </source>
</evidence>
<dbReference type="GO" id="GO:0042910">
    <property type="term" value="F:xenobiotic transmembrane transporter activity"/>
    <property type="evidence" value="ECO:0007669"/>
    <property type="project" value="InterPro"/>
</dbReference>
<dbReference type="AlphaFoldDB" id="A0A1H3UMQ6"/>
<dbReference type="EMBL" id="FNPE01000060">
    <property type="protein sequence ID" value="SDZ63125.1"/>
    <property type="molecule type" value="Genomic_DNA"/>
</dbReference>
<name>A0A1H3UMQ6_9BURK</name>
<feature type="transmembrane region" description="Helical" evidence="8">
    <location>
        <begin position="263"/>
        <end position="280"/>
    </location>
</feature>
<feature type="transmembrane region" description="Helical" evidence="8">
    <location>
        <begin position="382"/>
        <end position="401"/>
    </location>
</feature>
<reference evidence="10 11" key="1">
    <citation type="submission" date="2016-10" db="EMBL/GenBank/DDBJ databases">
        <authorList>
            <person name="de Groot N.N."/>
        </authorList>
    </citation>
    <scope>NUCLEOTIDE SEQUENCE [LARGE SCALE GENOMIC DNA]</scope>
    <source>
        <strain evidence="10 11">LMG 24775</strain>
    </source>
</reference>
<keyword evidence="5 8" id="KW-0812">Transmembrane</keyword>
<keyword evidence="7 8" id="KW-0472">Membrane</keyword>
<feature type="transmembrane region" description="Helical" evidence="8">
    <location>
        <begin position="88"/>
        <end position="107"/>
    </location>
</feature>
<dbReference type="GO" id="GO:0005886">
    <property type="term" value="C:plasma membrane"/>
    <property type="evidence" value="ECO:0007669"/>
    <property type="project" value="UniProtKB-SubCell"/>
</dbReference>
<keyword evidence="4" id="KW-1003">Cell membrane</keyword>
<protein>
    <recommendedName>
        <fullName evidence="8">Bcr/CflA family efflux transporter</fullName>
    </recommendedName>
</protein>
<feature type="transmembrane region" description="Helical" evidence="8">
    <location>
        <begin position="292"/>
        <end position="311"/>
    </location>
</feature>
<accession>A0A1H3UMQ6</accession>
<dbReference type="SUPFAM" id="SSF103473">
    <property type="entry name" value="MFS general substrate transporter"/>
    <property type="match status" value="1"/>
</dbReference>
<sequence>MKPSSRAPVPAENQAGTANRGVVLLLAALAAIGALSTNIILPSFPAMSKTLGASDAQLGLTLSVFFVVFAAGQLFVGPLSDRFGRRKLVIGGLLVFAAGGVVCAQPAAPAELIVGRAIQAAGVCAASVLARAIARDMYEGETLARVLAMVIVAMAAAPGFSPLLGGMTEKMIGWRMTFLTVSAFGLALSMWYAFRLPETHVASRRMPLAVGPILRIYASLLIDPRFLRPVVAVMCLTGGLYGFFAAAPSVLMGAIKLSALEMGLFFAATVPVVFAAGLAVPRLSHRWGAARVIQAGIVLALVGGVMIYLASVRYPSSLTAFTFALCVFLMGMGVANPLSTAQALSPFGAQAGAASAMLGFIQMSGAALGAMLVSTMAGISHMAAVGLLISVFALLAFITFWNQPRTAGF</sequence>
<evidence type="ECO:0000313" key="10">
    <source>
        <dbReference type="EMBL" id="SDZ63125.1"/>
    </source>
</evidence>
<evidence type="ECO:0000313" key="11">
    <source>
        <dbReference type="Proteomes" id="UP000183417"/>
    </source>
</evidence>
<evidence type="ECO:0000256" key="1">
    <source>
        <dbReference type="ARBA" id="ARBA00004651"/>
    </source>
</evidence>
<dbReference type="GO" id="GO:1990961">
    <property type="term" value="P:xenobiotic detoxification by transmembrane export across the plasma membrane"/>
    <property type="evidence" value="ECO:0007669"/>
    <property type="project" value="InterPro"/>
</dbReference>
<dbReference type="PROSITE" id="PS50850">
    <property type="entry name" value="MFS"/>
    <property type="match status" value="1"/>
</dbReference>
<comment type="similarity">
    <text evidence="2 8">Belongs to the major facilitator superfamily. Bcr/CmlA family.</text>
</comment>
<dbReference type="NCBIfam" id="TIGR00710">
    <property type="entry name" value="efflux_Bcr_CflA"/>
    <property type="match status" value="1"/>
</dbReference>
<dbReference type="RefSeq" id="WP_143044731.1">
    <property type="nucleotide sequence ID" value="NZ_CP141274.1"/>
</dbReference>
<evidence type="ECO:0000256" key="8">
    <source>
        <dbReference type="RuleBase" id="RU365088"/>
    </source>
</evidence>
<feature type="domain" description="Major facilitator superfamily (MFS) profile" evidence="9">
    <location>
        <begin position="22"/>
        <end position="407"/>
    </location>
</feature>
<evidence type="ECO:0000256" key="6">
    <source>
        <dbReference type="ARBA" id="ARBA00022989"/>
    </source>
</evidence>
<feature type="transmembrane region" description="Helical" evidence="8">
    <location>
        <begin position="113"/>
        <end position="134"/>
    </location>
</feature>
<dbReference type="CDD" id="cd17320">
    <property type="entry name" value="MFS_MdfA_MDR_like"/>
    <property type="match status" value="1"/>
</dbReference>
<dbReference type="PANTHER" id="PTHR43124:SF3">
    <property type="entry name" value="CHLORAMPHENICOL EFFLUX PUMP RV0191"/>
    <property type="match status" value="1"/>
</dbReference>
<gene>
    <name evidence="10" type="ORF">SAMN05421547_1605</name>
</gene>
<evidence type="ECO:0000256" key="5">
    <source>
        <dbReference type="ARBA" id="ARBA00022692"/>
    </source>
</evidence>
<feature type="transmembrane region" description="Helical" evidence="8">
    <location>
        <begin position="347"/>
        <end position="370"/>
    </location>
</feature>
<feature type="transmembrane region" description="Helical" evidence="8">
    <location>
        <begin position="21"/>
        <end position="44"/>
    </location>
</feature>
<dbReference type="PANTHER" id="PTHR43124">
    <property type="entry name" value="PURINE EFFLUX PUMP PBUE"/>
    <property type="match status" value="1"/>
</dbReference>
<proteinExistence type="inferred from homology"/>
<evidence type="ECO:0000259" key="9">
    <source>
        <dbReference type="PROSITE" id="PS50850"/>
    </source>
</evidence>
<organism evidence="10 11">
    <name type="scientific">Delftia lacustris</name>
    <dbReference type="NCBI Taxonomy" id="558537"/>
    <lineage>
        <taxon>Bacteria</taxon>
        <taxon>Pseudomonadati</taxon>
        <taxon>Pseudomonadota</taxon>
        <taxon>Betaproteobacteria</taxon>
        <taxon>Burkholderiales</taxon>
        <taxon>Comamonadaceae</taxon>
        <taxon>Delftia</taxon>
    </lineage>
</organism>
<dbReference type="InterPro" id="IPR050189">
    <property type="entry name" value="MFS_Efflux_Transporters"/>
</dbReference>
<dbReference type="InterPro" id="IPR004812">
    <property type="entry name" value="Efflux_drug-R_Bcr/CmlA"/>
</dbReference>
<dbReference type="Proteomes" id="UP000183417">
    <property type="component" value="Unassembled WGS sequence"/>
</dbReference>
<evidence type="ECO:0000256" key="3">
    <source>
        <dbReference type="ARBA" id="ARBA00022448"/>
    </source>
</evidence>